<dbReference type="eggNOG" id="KOG1748">
    <property type="taxonomic scope" value="Eukaryota"/>
</dbReference>
<evidence type="ECO:0000256" key="10">
    <source>
        <dbReference type="ARBA" id="ARBA00022982"/>
    </source>
</evidence>
<dbReference type="KEGG" id="cvr:CHLNCDRAFT_59568"/>
<evidence type="ECO:0000256" key="9">
    <source>
        <dbReference type="ARBA" id="ARBA00022946"/>
    </source>
</evidence>
<comment type="subunit">
    <text evidence="15">Complex I is composed of at least 49 different subunits.</text>
</comment>
<comment type="function">
    <text evidence="14">Carrier of the growing fatty acid chain in fatty acid biosynthesis. May be involved in the synthesis of short and medium chain fatty acids. Accessory and non-catalytic subunit of the mitochondrial membrane respiratory chain NADH dehydrogenase (Complex I), which functions in the transfer of electrons from NADH to the respiratory chain.</text>
</comment>
<evidence type="ECO:0000256" key="4">
    <source>
        <dbReference type="ARBA" id="ARBA00022448"/>
    </source>
</evidence>
<keyword evidence="4" id="KW-0813">Transport</keyword>
<keyword evidence="5 16" id="KW-0596">Phosphopantetheine</keyword>
<dbReference type="PANTHER" id="PTHR20863">
    <property type="entry name" value="ACYL CARRIER PROTEIN"/>
    <property type="match status" value="1"/>
</dbReference>
<evidence type="ECO:0000256" key="8">
    <source>
        <dbReference type="ARBA" id="ARBA00022832"/>
    </source>
</evidence>
<gene>
    <name evidence="18" type="ORF">CHLNCDRAFT_59568</name>
</gene>
<evidence type="ECO:0000259" key="17">
    <source>
        <dbReference type="PROSITE" id="PS50075"/>
    </source>
</evidence>
<keyword evidence="11" id="KW-0443">Lipid metabolism</keyword>
<dbReference type="GO" id="GO:0000035">
    <property type="term" value="F:acyl binding"/>
    <property type="evidence" value="ECO:0007669"/>
    <property type="project" value="TreeGrafter"/>
</dbReference>
<dbReference type="STRING" id="554065.E1Z6T8"/>
<dbReference type="GO" id="GO:0000036">
    <property type="term" value="F:acyl carrier activity"/>
    <property type="evidence" value="ECO:0007669"/>
    <property type="project" value="TreeGrafter"/>
</dbReference>
<dbReference type="Pfam" id="PF00550">
    <property type="entry name" value="PP-binding"/>
    <property type="match status" value="1"/>
</dbReference>
<feature type="domain" description="Carrier" evidence="17">
    <location>
        <begin position="47"/>
        <end position="122"/>
    </location>
</feature>
<dbReference type="SUPFAM" id="SSF47336">
    <property type="entry name" value="ACP-like"/>
    <property type="match status" value="1"/>
</dbReference>
<dbReference type="EMBL" id="GL433837">
    <property type="protein sequence ID" value="EFN58407.1"/>
    <property type="molecule type" value="Genomic_DNA"/>
</dbReference>
<dbReference type="PANTHER" id="PTHR20863:SF28">
    <property type="entry name" value="ACYL CARRIER PROTEIN, MITOCHONDRIAL"/>
    <property type="match status" value="1"/>
</dbReference>
<evidence type="ECO:0000256" key="12">
    <source>
        <dbReference type="ARBA" id="ARBA00023128"/>
    </source>
</evidence>
<evidence type="ECO:0000256" key="13">
    <source>
        <dbReference type="ARBA" id="ARBA00023160"/>
    </source>
</evidence>
<evidence type="ECO:0000256" key="6">
    <source>
        <dbReference type="ARBA" id="ARBA00022516"/>
    </source>
</evidence>
<evidence type="ECO:0000256" key="14">
    <source>
        <dbReference type="ARBA" id="ARBA00057783"/>
    </source>
</evidence>
<dbReference type="NCBIfam" id="NF002148">
    <property type="entry name" value="PRK00982.1-2"/>
    <property type="match status" value="1"/>
</dbReference>
<dbReference type="InterPro" id="IPR003231">
    <property type="entry name" value="ACP"/>
</dbReference>
<keyword evidence="10" id="KW-0249">Electron transport</keyword>
<evidence type="ECO:0000256" key="1">
    <source>
        <dbReference type="ARBA" id="ARBA00004173"/>
    </source>
</evidence>
<accession>E1Z6T8</accession>
<dbReference type="OMA" id="RHEEMAF"/>
<dbReference type="AlphaFoldDB" id="E1Z6T8"/>
<proteinExistence type="inferred from homology"/>
<keyword evidence="9" id="KW-0809">Transit peptide</keyword>
<keyword evidence="8" id="KW-0276">Fatty acid metabolism</keyword>
<dbReference type="Proteomes" id="UP000008141">
    <property type="component" value="Unassembled WGS sequence"/>
</dbReference>
<dbReference type="Gene3D" id="1.10.1200.10">
    <property type="entry name" value="ACP-like"/>
    <property type="match status" value="1"/>
</dbReference>
<evidence type="ECO:0000313" key="18">
    <source>
        <dbReference type="EMBL" id="EFN58407.1"/>
    </source>
</evidence>
<dbReference type="PROSITE" id="PS50075">
    <property type="entry name" value="CARRIER"/>
    <property type="match status" value="1"/>
</dbReference>
<evidence type="ECO:0000256" key="7">
    <source>
        <dbReference type="ARBA" id="ARBA00022553"/>
    </source>
</evidence>
<comment type="similarity">
    <text evidence="3">Belongs to the acyl carrier protein (ACP) family.</text>
</comment>
<dbReference type="InterPro" id="IPR006162">
    <property type="entry name" value="Ppantetheine_attach_site"/>
</dbReference>
<keyword evidence="6 16" id="KW-0444">Lipid biosynthesis</keyword>
<dbReference type="OrthoDB" id="448946at2759"/>
<name>E1Z6T8_CHLVA</name>
<dbReference type="InParanoid" id="E1Z6T8"/>
<comment type="pathway">
    <text evidence="2">Lipid metabolism; fatty acid biosynthesis.</text>
</comment>
<keyword evidence="12" id="KW-0496">Mitochondrion</keyword>
<dbReference type="FunFam" id="1.10.1200.10:FF:000003">
    <property type="entry name" value="Acyl carrier protein"/>
    <property type="match status" value="1"/>
</dbReference>
<evidence type="ECO:0000256" key="15">
    <source>
        <dbReference type="ARBA" id="ARBA00063067"/>
    </source>
</evidence>
<dbReference type="GeneID" id="17358317"/>
<dbReference type="PROSITE" id="PS00012">
    <property type="entry name" value="PHOSPHOPANTETHEINE"/>
    <property type="match status" value="1"/>
</dbReference>
<evidence type="ECO:0000256" key="11">
    <source>
        <dbReference type="ARBA" id="ARBA00023098"/>
    </source>
</evidence>
<evidence type="ECO:0000256" key="3">
    <source>
        <dbReference type="ARBA" id="ARBA00010930"/>
    </source>
</evidence>
<keyword evidence="19" id="KW-1185">Reference proteome</keyword>
<keyword evidence="7" id="KW-0597">Phosphoprotein</keyword>
<protein>
    <recommendedName>
        <fullName evidence="16">Acyl carrier protein</fullName>
    </recommendedName>
</protein>
<organism evidence="19">
    <name type="scientific">Chlorella variabilis</name>
    <name type="common">Green alga</name>
    <dbReference type="NCBI Taxonomy" id="554065"/>
    <lineage>
        <taxon>Eukaryota</taxon>
        <taxon>Viridiplantae</taxon>
        <taxon>Chlorophyta</taxon>
        <taxon>core chlorophytes</taxon>
        <taxon>Trebouxiophyceae</taxon>
        <taxon>Chlorellales</taxon>
        <taxon>Chlorellaceae</taxon>
        <taxon>Chlorella clade</taxon>
        <taxon>Chlorella</taxon>
    </lineage>
</organism>
<dbReference type="FunCoup" id="E1Z6T8">
    <property type="interactions" value="1375"/>
</dbReference>
<evidence type="ECO:0000256" key="16">
    <source>
        <dbReference type="RuleBase" id="RU000722"/>
    </source>
</evidence>
<evidence type="ECO:0000313" key="19">
    <source>
        <dbReference type="Proteomes" id="UP000008141"/>
    </source>
</evidence>
<comment type="subcellular location">
    <subcellularLocation>
        <location evidence="1">Mitochondrion</location>
    </subcellularLocation>
</comment>
<reference evidence="18 19" key="1">
    <citation type="journal article" date="2010" name="Plant Cell">
        <title>The Chlorella variabilis NC64A genome reveals adaptation to photosymbiosis, coevolution with viruses, and cryptic sex.</title>
        <authorList>
            <person name="Blanc G."/>
            <person name="Duncan G."/>
            <person name="Agarkova I."/>
            <person name="Borodovsky M."/>
            <person name="Gurnon J."/>
            <person name="Kuo A."/>
            <person name="Lindquist E."/>
            <person name="Lucas S."/>
            <person name="Pangilinan J."/>
            <person name="Polle J."/>
            <person name="Salamov A."/>
            <person name="Terry A."/>
            <person name="Yamada T."/>
            <person name="Dunigan D.D."/>
            <person name="Grigoriev I.V."/>
            <person name="Claverie J.M."/>
            <person name="Van Etten J.L."/>
        </authorList>
    </citation>
    <scope>NUCLEOTIDE SEQUENCE [LARGE SCALE GENOMIC DNA]</scope>
    <source>
        <strain evidence="18 19">NC64A</strain>
    </source>
</reference>
<sequence length="125" mass="13557">MALLRSLRQAVLATVRVPANPLAQQAAAPASLQFWRGFGDASYLDKKDVTDRVLGVVKNFEKVEEGKVSPTAAFQKDLGLDSLDTVELVMALEEEFAIEIPDSEADKIQSCGDAISYISSNPMAR</sequence>
<dbReference type="InterPro" id="IPR009081">
    <property type="entry name" value="PP-bd_ACP"/>
</dbReference>
<dbReference type="HAMAP" id="MF_01217">
    <property type="entry name" value="Acyl_carrier"/>
    <property type="match status" value="1"/>
</dbReference>
<keyword evidence="13 16" id="KW-0275">Fatty acid biosynthesis</keyword>
<evidence type="ECO:0000256" key="2">
    <source>
        <dbReference type="ARBA" id="ARBA00005194"/>
    </source>
</evidence>
<dbReference type="RefSeq" id="XP_005850509.1">
    <property type="nucleotide sequence ID" value="XM_005850447.1"/>
</dbReference>
<dbReference type="GO" id="GO:0005739">
    <property type="term" value="C:mitochondrion"/>
    <property type="evidence" value="ECO:0007669"/>
    <property type="project" value="UniProtKB-SubCell"/>
</dbReference>
<evidence type="ECO:0000256" key="5">
    <source>
        <dbReference type="ARBA" id="ARBA00022450"/>
    </source>
</evidence>
<dbReference type="NCBIfam" id="TIGR00517">
    <property type="entry name" value="acyl_carrier"/>
    <property type="match status" value="1"/>
</dbReference>
<dbReference type="InterPro" id="IPR036736">
    <property type="entry name" value="ACP-like_sf"/>
</dbReference>